<evidence type="ECO:0000256" key="1">
    <source>
        <dbReference type="ARBA" id="ARBA00022679"/>
    </source>
</evidence>
<dbReference type="SUPFAM" id="SSF53448">
    <property type="entry name" value="Nucleotide-diphospho-sugar transferases"/>
    <property type="match status" value="1"/>
</dbReference>
<sequence length="257" mass="29473">MKLIILAAGQGTRLQPLTNNKPKCLTPILNKPIIEWQIETAHAANIRDIIVVGGYKIEQLEKYPITLICNENFMTTNMVYSLLCAKDHFNDDIIISYGDIIYTNQILQKLISSSHDLAITIDLLWQSYWEQRFEDPLSDAESLELFYDGRIKEIGQKAQNISDIQGQYIGLCLFRKKAIHSLLQTYNDLSENDTKLNGRSAGNYFMTDLLQEMIRRNIALHSFPINRGWYEIDSLSDLAVAEASLQKNNILQHESNF</sequence>
<evidence type="ECO:0000313" key="5">
    <source>
        <dbReference type="EMBL" id="KRG19683.1"/>
    </source>
</evidence>
<organism evidence="5">
    <name type="scientific">Candidatus Berkiella cookevillensis</name>
    <dbReference type="NCBI Taxonomy" id="437022"/>
    <lineage>
        <taxon>Bacteria</taxon>
        <taxon>Pseudomonadati</taxon>
        <taxon>Pseudomonadota</taxon>
        <taxon>Gammaproteobacteria</taxon>
        <taxon>Candidatus Berkiellales</taxon>
        <taxon>Candidatus Berkiellaceae</taxon>
        <taxon>Candidatus Berkiella</taxon>
    </lineage>
</organism>
<dbReference type="PANTHER" id="PTHR43584">
    <property type="entry name" value="NUCLEOTIDYL TRANSFERASE"/>
    <property type="match status" value="1"/>
</dbReference>
<dbReference type="InterPro" id="IPR050065">
    <property type="entry name" value="GlmU-like"/>
</dbReference>
<dbReference type="STRING" id="437022.CC99x_00697"/>
<evidence type="ECO:0000256" key="3">
    <source>
        <dbReference type="ARBA" id="ARBA00022842"/>
    </source>
</evidence>
<dbReference type="PATRIC" id="fig|1590042.3.peg.714"/>
<feature type="domain" description="MobA-like NTP transferase" evidence="4">
    <location>
        <begin position="4"/>
        <end position="115"/>
    </location>
</feature>
<accession>A0A0Q9YUA3</accession>
<dbReference type="InterPro" id="IPR029044">
    <property type="entry name" value="Nucleotide-diphossugar_trans"/>
</dbReference>
<gene>
    <name evidence="5" type="primary">gtaB_1</name>
    <name evidence="5" type="ORF">CC99x_00697</name>
</gene>
<protein>
    <submittedName>
        <fullName evidence="5">UTP--glucose-1-phosphate uridylyltransferase</fullName>
        <ecNumber evidence="5">2.7.7.9</ecNumber>
    </submittedName>
</protein>
<reference evidence="5" key="1">
    <citation type="submission" date="2015-09" db="EMBL/GenBank/DDBJ databases">
        <title>Draft Genome Sequences of Two Novel Amoeba-resistant Intranuclear Bacteria, Candidatus Berkiella cookevillensis and Candidatus Berkiella aquae.</title>
        <authorList>
            <person name="Mehari Y.T."/>
            <person name="Arivett B.A."/>
            <person name="Farone A.L."/>
            <person name="Gunderson J.H."/>
            <person name="Farone M.B."/>
        </authorList>
    </citation>
    <scope>NUCLEOTIDE SEQUENCE [LARGE SCALE GENOMIC DNA]</scope>
    <source>
        <strain evidence="5">CC99</strain>
    </source>
</reference>
<keyword evidence="3" id="KW-0460">Magnesium</keyword>
<evidence type="ECO:0000256" key="2">
    <source>
        <dbReference type="ARBA" id="ARBA00022695"/>
    </source>
</evidence>
<dbReference type="CDD" id="cd02523">
    <property type="entry name" value="PC_cytidylyltransferase"/>
    <property type="match status" value="1"/>
</dbReference>
<dbReference type="RefSeq" id="WP_057623683.1">
    <property type="nucleotide sequence ID" value="NZ_LKHV02000001.1"/>
</dbReference>
<dbReference type="OrthoDB" id="9803871at2"/>
<keyword evidence="1 5" id="KW-0808">Transferase</keyword>
<evidence type="ECO:0000259" key="4">
    <source>
        <dbReference type="Pfam" id="PF12804"/>
    </source>
</evidence>
<keyword evidence="2 5" id="KW-0548">Nucleotidyltransferase</keyword>
<dbReference type="InterPro" id="IPR025877">
    <property type="entry name" value="MobA-like_NTP_Trfase"/>
</dbReference>
<dbReference type="Gene3D" id="3.90.550.10">
    <property type="entry name" value="Spore Coat Polysaccharide Biosynthesis Protein SpsA, Chain A"/>
    <property type="match status" value="1"/>
</dbReference>
<dbReference type="Pfam" id="PF12804">
    <property type="entry name" value="NTP_transf_3"/>
    <property type="match status" value="1"/>
</dbReference>
<name>A0A0Q9YUA3_9GAMM</name>
<dbReference type="AlphaFoldDB" id="A0A0Q9YUA3"/>
<dbReference type="PANTHER" id="PTHR43584:SF8">
    <property type="entry name" value="N-ACETYLMURAMATE ALPHA-1-PHOSPHATE URIDYLYLTRANSFERASE"/>
    <property type="match status" value="1"/>
</dbReference>
<comment type="caution">
    <text evidence="5">The sequence shown here is derived from an EMBL/GenBank/DDBJ whole genome shotgun (WGS) entry which is preliminary data.</text>
</comment>
<dbReference type="GO" id="GO:0003983">
    <property type="term" value="F:UTP:glucose-1-phosphate uridylyltransferase activity"/>
    <property type="evidence" value="ECO:0007669"/>
    <property type="project" value="UniProtKB-EC"/>
</dbReference>
<proteinExistence type="predicted"/>
<dbReference type="EC" id="2.7.7.9" evidence="5"/>
<dbReference type="EMBL" id="LKHV01000002">
    <property type="protein sequence ID" value="KRG19683.1"/>
    <property type="molecule type" value="Genomic_DNA"/>
</dbReference>